<dbReference type="Pfam" id="PF07690">
    <property type="entry name" value="MFS_1"/>
    <property type="match status" value="1"/>
</dbReference>
<dbReference type="GO" id="GO:0022857">
    <property type="term" value="F:transmembrane transporter activity"/>
    <property type="evidence" value="ECO:0007669"/>
    <property type="project" value="InterPro"/>
</dbReference>
<feature type="transmembrane region" description="Helical" evidence="1">
    <location>
        <begin position="183"/>
        <end position="204"/>
    </location>
</feature>
<feature type="transmembrane region" description="Helical" evidence="1">
    <location>
        <begin position="94"/>
        <end position="112"/>
    </location>
</feature>
<dbReference type="Proteomes" id="UP000186817">
    <property type="component" value="Unassembled WGS sequence"/>
</dbReference>
<accession>A0A1Q9CMN5</accession>
<evidence type="ECO:0000313" key="3">
    <source>
        <dbReference type="Proteomes" id="UP000186817"/>
    </source>
</evidence>
<protein>
    <recommendedName>
        <fullName evidence="4">Major facilitator superfamily (MFS) profile domain-containing protein</fullName>
    </recommendedName>
</protein>
<feature type="transmembrane region" description="Helical" evidence="1">
    <location>
        <begin position="64"/>
        <end position="82"/>
    </location>
</feature>
<comment type="caution">
    <text evidence="2">The sequence shown here is derived from an EMBL/GenBank/DDBJ whole genome shotgun (WGS) entry which is preliminary data.</text>
</comment>
<dbReference type="PANTHER" id="PTHR23525">
    <property type="entry name" value="TRANSPORTER, PUTATIVE-RELATED"/>
    <property type="match status" value="1"/>
</dbReference>
<dbReference type="PANTHER" id="PTHR23525:SF1">
    <property type="entry name" value="NODULIN-LIKE DOMAIN-CONTAINING PROTEIN"/>
    <property type="match status" value="1"/>
</dbReference>
<sequence length="378" mass="42028">MLKDAQHEEQGTEGSGYYSNLKYARMVPWLICSLDVITAVGAGMTVKFFPLFFKEDYGLSPGQIQLLFAVYGLSFGFFTWLCEKAASQMGRVMAGLLFSSAGVICLFLLAYLRWLPAVLFVFVIRGALANSIYPIDKSILMDFVPSSEYGRWNAAESISSMSWSGSAVLGGYLMDAYDYRQTFVITACIYAVAALMRLPLFFVVPRKEVSPSQQQLLTRLVSHEDVQSAMLASAAELVAEVEEEEEGQPLALPASLVDFWANLISTEVPFVTKADGYVRFEVRRNSQGHLNVWPPYWIIAFPSRENGGKQRYHTGLLHIGMAPEEALPEGYTPLPAELSAPKGKVSNSAKKYLQFSLNLRTSEEWLLQTLQISLGLQS</sequence>
<dbReference type="Gene3D" id="1.20.1250.20">
    <property type="entry name" value="MFS general substrate transporter like domains"/>
    <property type="match status" value="1"/>
</dbReference>
<feature type="transmembrane region" description="Helical" evidence="1">
    <location>
        <begin position="27"/>
        <end position="52"/>
    </location>
</feature>
<keyword evidence="1" id="KW-0472">Membrane</keyword>
<evidence type="ECO:0008006" key="4">
    <source>
        <dbReference type="Google" id="ProtNLM"/>
    </source>
</evidence>
<dbReference type="SUPFAM" id="SSF103473">
    <property type="entry name" value="MFS general substrate transporter"/>
    <property type="match status" value="1"/>
</dbReference>
<proteinExistence type="predicted"/>
<name>A0A1Q9CMN5_SYMMI</name>
<gene>
    <name evidence="2" type="ORF">AK812_SmicGene34968</name>
</gene>
<evidence type="ECO:0000256" key="1">
    <source>
        <dbReference type="SAM" id="Phobius"/>
    </source>
</evidence>
<evidence type="ECO:0000313" key="2">
    <source>
        <dbReference type="EMBL" id="OLP84188.1"/>
    </source>
</evidence>
<keyword evidence="3" id="KW-1185">Reference proteome</keyword>
<keyword evidence="1" id="KW-1133">Transmembrane helix</keyword>
<dbReference type="InterPro" id="IPR011701">
    <property type="entry name" value="MFS"/>
</dbReference>
<dbReference type="AlphaFoldDB" id="A0A1Q9CMN5"/>
<dbReference type="OrthoDB" id="541403at2759"/>
<dbReference type="InterPro" id="IPR036259">
    <property type="entry name" value="MFS_trans_sf"/>
</dbReference>
<dbReference type="EMBL" id="LSRX01001060">
    <property type="protein sequence ID" value="OLP84188.1"/>
    <property type="molecule type" value="Genomic_DNA"/>
</dbReference>
<organism evidence="2 3">
    <name type="scientific">Symbiodinium microadriaticum</name>
    <name type="common">Dinoflagellate</name>
    <name type="synonym">Zooxanthella microadriatica</name>
    <dbReference type="NCBI Taxonomy" id="2951"/>
    <lineage>
        <taxon>Eukaryota</taxon>
        <taxon>Sar</taxon>
        <taxon>Alveolata</taxon>
        <taxon>Dinophyceae</taxon>
        <taxon>Suessiales</taxon>
        <taxon>Symbiodiniaceae</taxon>
        <taxon>Symbiodinium</taxon>
    </lineage>
</organism>
<reference evidence="2 3" key="1">
    <citation type="submission" date="2016-02" db="EMBL/GenBank/DDBJ databases">
        <title>Genome analysis of coral dinoflagellate symbionts highlights evolutionary adaptations to a symbiotic lifestyle.</title>
        <authorList>
            <person name="Aranda M."/>
            <person name="Li Y."/>
            <person name="Liew Y.J."/>
            <person name="Baumgarten S."/>
            <person name="Simakov O."/>
            <person name="Wilson M."/>
            <person name="Piel J."/>
            <person name="Ashoor H."/>
            <person name="Bougouffa S."/>
            <person name="Bajic V.B."/>
            <person name="Ryu T."/>
            <person name="Ravasi T."/>
            <person name="Bayer T."/>
            <person name="Micklem G."/>
            <person name="Kim H."/>
            <person name="Bhak J."/>
            <person name="Lajeunesse T.C."/>
            <person name="Voolstra C.R."/>
        </authorList>
    </citation>
    <scope>NUCLEOTIDE SEQUENCE [LARGE SCALE GENOMIC DNA]</scope>
    <source>
        <strain evidence="2 3">CCMP2467</strain>
    </source>
</reference>
<keyword evidence="1" id="KW-0812">Transmembrane</keyword>